<dbReference type="KEGG" id="dez:DKM44_06700"/>
<dbReference type="GO" id="GO:0022857">
    <property type="term" value="F:transmembrane transporter activity"/>
    <property type="evidence" value="ECO:0007669"/>
    <property type="project" value="InterPro"/>
</dbReference>
<evidence type="ECO:0000256" key="6">
    <source>
        <dbReference type="ARBA" id="ARBA00023136"/>
    </source>
</evidence>
<dbReference type="Proteomes" id="UP000245368">
    <property type="component" value="Chromosome"/>
</dbReference>
<feature type="transmembrane region" description="Helical" evidence="7">
    <location>
        <begin position="139"/>
        <end position="159"/>
    </location>
</feature>
<dbReference type="SUPFAM" id="SSF103473">
    <property type="entry name" value="MFS general substrate transporter"/>
    <property type="match status" value="1"/>
</dbReference>
<dbReference type="InterPro" id="IPR036259">
    <property type="entry name" value="MFS_trans_sf"/>
</dbReference>
<feature type="transmembrane region" description="Helical" evidence="7">
    <location>
        <begin position="319"/>
        <end position="340"/>
    </location>
</feature>
<organism evidence="8 9">
    <name type="scientific">Deinococcus irradiatisoli</name>
    <dbReference type="NCBI Taxonomy" id="2202254"/>
    <lineage>
        <taxon>Bacteria</taxon>
        <taxon>Thermotogati</taxon>
        <taxon>Deinococcota</taxon>
        <taxon>Deinococci</taxon>
        <taxon>Deinococcales</taxon>
        <taxon>Deinococcaceae</taxon>
        <taxon>Deinococcus</taxon>
    </lineage>
</organism>
<protein>
    <submittedName>
        <fullName evidence="8">MFS transporter</fullName>
    </submittedName>
</protein>
<name>A0A2Z3JG52_9DEIO</name>
<evidence type="ECO:0000256" key="4">
    <source>
        <dbReference type="ARBA" id="ARBA00022692"/>
    </source>
</evidence>
<feature type="transmembrane region" description="Helical" evidence="7">
    <location>
        <begin position="49"/>
        <end position="76"/>
    </location>
</feature>
<reference evidence="8 9" key="1">
    <citation type="submission" date="2018-05" db="EMBL/GenBank/DDBJ databases">
        <title>Complete Genome Sequence of Deinococcus sp. strain 17bor-2.</title>
        <authorList>
            <person name="Srinivasan S."/>
        </authorList>
    </citation>
    <scope>NUCLEOTIDE SEQUENCE [LARGE SCALE GENOMIC DNA]</scope>
    <source>
        <strain evidence="8 9">17bor-2</strain>
    </source>
</reference>
<evidence type="ECO:0000256" key="1">
    <source>
        <dbReference type="ARBA" id="ARBA00004127"/>
    </source>
</evidence>
<evidence type="ECO:0000256" key="2">
    <source>
        <dbReference type="ARBA" id="ARBA00008335"/>
    </source>
</evidence>
<dbReference type="PANTHER" id="PTHR23514:SF3">
    <property type="entry name" value="BYPASS OF STOP CODON PROTEIN 6"/>
    <property type="match status" value="1"/>
</dbReference>
<dbReference type="PANTHER" id="PTHR23514">
    <property type="entry name" value="BYPASS OF STOP CODON PROTEIN 6"/>
    <property type="match status" value="1"/>
</dbReference>
<evidence type="ECO:0000256" key="3">
    <source>
        <dbReference type="ARBA" id="ARBA00022448"/>
    </source>
</evidence>
<dbReference type="RefSeq" id="WP_109826361.1">
    <property type="nucleotide sequence ID" value="NZ_CP029494.1"/>
</dbReference>
<dbReference type="Pfam" id="PF07690">
    <property type="entry name" value="MFS_1"/>
    <property type="match status" value="1"/>
</dbReference>
<feature type="transmembrane region" description="Helical" evidence="7">
    <location>
        <begin position="290"/>
        <end position="310"/>
    </location>
</feature>
<dbReference type="EMBL" id="CP029494">
    <property type="protein sequence ID" value="AWN22956.1"/>
    <property type="molecule type" value="Genomic_DNA"/>
</dbReference>
<feature type="transmembrane region" description="Helical" evidence="7">
    <location>
        <begin position="165"/>
        <end position="182"/>
    </location>
</feature>
<dbReference type="AlphaFoldDB" id="A0A2Z3JG52"/>
<keyword evidence="9" id="KW-1185">Reference proteome</keyword>
<dbReference type="OrthoDB" id="62126at2"/>
<sequence>MSLLPQSRRLPANAAALFTVGFLAFLLLGLAQAGYGPAFVRFEQQFKVSTAAVAGISSAHFFGSALGPVVLGALLLRWPLRASVMAGSAVFALGLLGLVFAPIWPLALAAAFFVGLGFGALSGGFNAAFATLGAGPSSLINAMFGIGAVAAPLLALGLGAYPGPFVLTAVLALGLTVSLRSVRVWPAQRAELAASPVAWRRVGLFALLFFTYVGIEAGLGSWAPTHLKQIGNAHPEVVTSAYWLALTAGRLGFAAFGSRLTPHRVVLSCVGLALLGLALLAVPALVVAGYLMVGVAAAPVFPTLLAWFAARFPARVSPLMLTAGSLGGAVIPALIGVLVARFGVQAIPLAVAIDAAALGALALVARRKLGGR</sequence>
<dbReference type="GO" id="GO:0016020">
    <property type="term" value="C:membrane"/>
    <property type="evidence" value="ECO:0007669"/>
    <property type="project" value="TreeGrafter"/>
</dbReference>
<evidence type="ECO:0000256" key="5">
    <source>
        <dbReference type="ARBA" id="ARBA00022989"/>
    </source>
</evidence>
<comment type="similarity">
    <text evidence="2">Belongs to the major facilitator superfamily.</text>
</comment>
<keyword evidence="4 7" id="KW-0812">Transmembrane</keyword>
<dbReference type="Gene3D" id="1.20.1250.20">
    <property type="entry name" value="MFS general substrate transporter like domains"/>
    <property type="match status" value="2"/>
</dbReference>
<gene>
    <name evidence="8" type="ORF">DKM44_06700</name>
</gene>
<keyword evidence="5 7" id="KW-1133">Transmembrane helix</keyword>
<feature type="transmembrane region" description="Helical" evidence="7">
    <location>
        <begin position="202"/>
        <end position="220"/>
    </location>
</feature>
<feature type="transmembrane region" description="Helical" evidence="7">
    <location>
        <begin position="240"/>
        <end position="258"/>
    </location>
</feature>
<proteinExistence type="inferred from homology"/>
<feature type="transmembrane region" description="Helical" evidence="7">
    <location>
        <begin position="346"/>
        <end position="365"/>
    </location>
</feature>
<dbReference type="InterPro" id="IPR051788">
    <property type="entry name" value="MFS_Transporter"/>
</dbReference>
<dbReference type="InterPro" id="IPR011701">
    <property type="entry name" value="MFS"/>
</dbReference>
<keyword evidence="6 7" id="KW-0472">Membrane</keyword>
<feature type="transmembrane region" description="Helical" evidence="7">
    <location>
        <begin position="83"/>
        <end position="104"/>
    </location>
</feature>
<feature type="transmembrane region" description="Helical" evidence="7">
    <location>
        <begin position="110"/>
        <end position="132"/>
    </location>
</feature>
<evidence type="ECO:0000313" key="9">
    <source>
        <dbReference type="Proteomes" id="UP000245368"/>
    </source>
</evidence>
<comment type="subcellular location">
    <subcellularLocation>
        <location evidence="1">Endomembrane system</location>
        <topology evidence="1">Multi-pass membrane protein</topology>
    </subcellularLocation>
</comment>
<accession>A0A2Z3JG52</accession>
<evidence type="ECO:0000256" key="7">
    <source>
        <dbReference type="SAM" id="Phobius"/>
    </source>
</evidence>
<keyword evidence="3" id="KW-0813">Transport</keyword>
<evidence type="ECO:0000313" key="8">
    <source>
        <dbReference type="EMBL" id="AWN22956.1"/>
    </source>
</evidence>
<feature type="transmembrane region" description="Helical" evidence="7">
    <location>
        <begin position="265"/>
        <end position="284"/>
    </location>
</feature>
<dbReference type="GO" id="GO:0012505">
    <property type="term" value="C:endomembrane system"/>
    <property type="evidence" value="ECO:0007669"/>
    <property type="project" value="UniProtKB-SubCell"/>
</dbReference>